<protein>
    <submittedName>
        <fullName evidence="2">GAF domain-containing protein</fullName>
    </submittedName>
</protein>
<organism evidence="2 3">
    <name type="scientific">Alkaliphilus peptidifermentans DSM 18978</name>
    <dbReference type="NCBI Taxonomy" id="1120976"/>
    <lineage>
        <taxon>Bacteria</taxon>
        <taxon>Bacillati</taxon>
        <taxon>Bacillota</taxon>
        <taxon>Clostridia</taxon>
        <taxon>Peptostreptococcales</taxon>
        <taxon>Natronincolaceae</taxon>
        <taxon>Alkaliphilus</taxon>
    </lineage>
</organism>
<gene>
    <name evidence="2" type="ORF">SAMN03080606_03294</name>
</gene>
<dbReference type="SUPFAM" id="SSF55781">
    <property type="entry name" value="GAF domain-like"/>
    <property type="match status" value="1"/>
</dbReference>
<reference evidence="2 3" key="1">
    <citation type="submission" date="2016-10" db="EMBL/GenBank/DDBJ databases">
        <authorList>
            <person name="de Groot N.N."/>
        </authorList>
    </citation>
    <scope>NUCLEOTIDE SEQUENCE [LARGE SCALE GENOMIC DNA]</scope>
    <source>
        <strain evidence="2 3">DSM 18978</strain>
    </source>
</reference>
<dbReference type="AlphaFoldDB" id="A0A1G5K9I7"/>
<dbReference type="STRING" id="1120976.SAMN03080606_03294"/>
<dbReference type="InterPro" id="IPR029016">
    <property type="entry name" value="GAF-like_dom_sf"/>
</dbReference>
<dbReference type="EMBL" id="FMUS01000024">
    <property type="protein sequence ID" value="SCY96670.1"/>
    <property type="molecule type" value="Genomic_DNA"/>
</dbReference>
<accession>A0A1G5K9I7</accession>
<name>A0A1G5K9I7_9FIRM</name>
<feature type="domain" description="GAF" evidence="1">
    <location>
        <begin position="27"/>
        <end position="152"/>
    </location>
</feature>
<evidence type="ECO:0000259" key="1">
    <source>
        <dbReference type="Pfam" id="PF01590"/>
    </source>
</evidence>
<evidence type="ECO:0000313" key="2">
    <source>
        <dbReference type="EMBL" id="SCY96670.1"/>
    </source>
</evidence>
<dbReference type="InterPro" id="IPR003018">
    <property type="entry name" value="GAF"/>
</dbReference>
<dbReference type="Proteomes" id="UP000198636">
    <property type="component" value="Unassembled WGS sequence"/>
</dbReference>
<proteinExistence type="predicted"/>
<dbReference type="Pfam" id="PF01590">
    <property type="entry name" value="GAF"/>
    <property type="match status" value="1"/>
</dbReference>
<dbReference type="RefSeq" id="WP_091545695.1">
    <property type="nucleotide sequence ID" value="NZ_FMUS01000024.1"/>
</dbReference>
<keyword evidence="3" id="KW-1185">Reference proteome</keyword>
<dbReference type="Gene3D" id="3.30.450.40">
    <property type="match status" value="1"/>
</dbReference>
<sequence>MEKDTKKLLFQQLEVQAKELIATEDDMEKVYKGIVEMLDNNIPYYDWTGFYMVEKGELVLGHYVGAATDHTKIQIGQGICGQAAERKETFIVDDVTKESNYLACSFETASEIVVPIMKGSEVLGEIDIDSHTPAAFDELDQQLLETIASKLAEKL</sequence>
<dbReference type="OrthoDB" id="9796252at2"/>
<evidence type="ECO:0000313" key="3">
    <source>
        <dbReference type="Proteomes" id="UP000198636"/>
    </source>
</evidence>